<evidence type="ECO:0000256" key="6">
    <source>
        <dbReference type="ARBA" id="ARBA00023242"/>
    </source>
</evidence>
<dbReference type="InterPro" id="IPR027417">
    <property type="entry name" value="P-loop_NTPase"/>
</dbReference>
<keyword evidence="9" id="KW-1185">Reference proteome</keyword>
<dbReference type="GO" id="GO:0005634">
    <property type="term" value="C:nucleus"/>
    <property type="evidence" value="ECO:0007669"/>
    <property type="project" value="UniProtKB-SubCell"/>
</dbReference>
<dbReference type="GO" id="GO:0006281">
    <property type="term" value="P:DNA repair"/>
    <property type="evidence" value="ECO:0007669"/>
    <property type="project" value="InterPro"/>
</dbReference>
<evidence type="ECO:0000256" key="4">
    <source>
        <dbReference type="ARBA" id="ARBA00022763"/>
    </source>
</evidence>
<evidence type="ECO:0000256" key="7">
    <source>
        <dbReference type="ARBA" id="ARBA00023306"/>
    </source>
</evidence>
<keyword evidence="3" id="KW-0547">Nucleotide-binding</keyword>
<keyword evidence="6" id="KW-0539">Nucleus</keyword>
<evidence type="ECO:0000256" key="1">
    <source>
        <dbReference type="ARBA" id="ARBA00004123"/>
    </source>
</evidence>
<protein>
    <submittedName>
        <fullName evidence="10">AAA domain-containing protein</fullName>
    </submittedName>
</protein>
<keyword evidence="5" id="KW-0067">ATP-binding</keyword>
<evidence type="ECO:0000256" key="3">
    <source>
        <dbReference type="ARBA" id="ARBA00022741"/>
    </source>
</evidence>
<dbReference type="PANTHER" id="PTHR12172:SF0">
    <property type="entry name" value="CELL CYCLE CHECKPOINT PROTEIN RAD17"/>
    <property type="match status" value="1"/>
</dbReference>
<evidence type="ECO:0000256" key="2">
    <source>
        <dbReference type="ARBA" id="ARBA00006168"/>
    </source>
</evidence>
<dbReference type="Pfam" id="PF03215">
    <property type="entry name" value="Rad17"/>
    <property type="match status" value="1"/>
</dbReference>
<dbReference type="WBParaSite" id="maker-uti_cns_0002514-snap-gene-0.17-mRNA-1">
    <property type="protein sequence ID" value="maker-uti_cns_0002514-snap-gene-0.17-mRNA-1"/>
    <property type="gene ID" value="maker-uti_cns_0002514-snap-gene-0.17"/>
</dbReference>
<dbReference type="SUPFAM" id="SSF52540">
    <property type="entry name" value="P-loop containing nucleoside triphosphate hydrolases"/>
    <property type="match status" value="1"/>
</dbReference>
<dbReference type="GO" id="GO:0003689">
    <property type="term" value="F:DNA clamp loader activity"/>
    <property type="evidence" value="ECO:0007669"/>
    <property type="project" value="TreeGrafter"/>
</dbReference>
<evidence type="ECO:0000256" key="5">
    <source>
        <dbReference type="ARBA" id="ARBA00022840"/>
    </source>
</evidence>
<comment type="similarity">
    <text evidence="2">Belongs to the rad17/RAD24 family.</text>
</comment>
<dbReference type="GO" id="GO:0033314">
    <property type="term" value="P:mitotic DNA replication checkpoint signaling"/>
    <property type="evidence" value="ECO:0007669"/>
    <property type="project" value="TreeGrafter"/>
</dbReference>
<keyword evidence="4" id="KW-0227">DNA damage</keyword>
<evidence type="ECO:0000313" key="9">
    <source>
        <dbReference type="Proteomes" id="UP000095280"/>
    </source>
</evidence>
<dbReference type="InterPro" id="IPR004582">
    <property type="entry name" value="Checkpoint_prot_Rad17_Rad24"/>
</dbReference>
<accession>A0A1I8GMV6</accession>
<dbReference type="Gene3D" id="3.40.50.300">
    <property type="entry name" value="P-loop containing nucleotide triphosphate hydrolases"/>
    <property type="match status" value="1"/>
</dbReference>
<comment type="subcellular location">
    <subcellularLocation>
        <location evidence="1">Nucleus</location>
    </subcellularLocation>
</comment>
<dbReference type="PANTHER" id="PTHR12172">
    <property type="entry name" value="CELL CYCLE CHECKPOINT PROTEIN RAD17"/>
    <property type="match status" value="1"/>
</dbReference>
<proteinExistence type="inferred from homology"/>
<dbReference type="GO" id="GO:0000077">
    <property type="term" value="P:DNA damage checkpoint signaling"/>
    <property type="evidence" value="ECO:0007669"/>
    <property type="project" value="TreeGrafter"/>
</dbReference>
<dbReference type="AlphaFoldDB" id="A0A1I8GMV6"/>
<sequence>MSSSSAPKRPRLRLELPPSASCSAFDTFRSGGGGLAISRQRSEQAPPSAATPARRLWLCPDDDLGRQAADRASEERSQLWTDRYGPASTEELCLHKKKLLELEACLSSRPRLVFVHGPCGAGKSVAVRLLCDRLRLGSAYLDEELDACANGPAEAMQALIRLARFRQARVIVWDEPTLSLSFADQQQQQHLKFGSSSGDTAALRALLDEFLARCRDVCLVLISCNDRLLPRDWLEDNNATLVQVNPVARTQLIRSLNAILTKRHLRPASYKSLIESVAAAADGDIRAAVSGLQFSLQFALCTAGSSAGSVAKSVLFRDTPYQLFHAVGKLLHAKRVETAPGSSGLAPLVDEPEVVSERCSLPVDLLLSFVQANAAVHFSSEAVEPLARMSDDFSLADRLSAAWTTESDAKPQAISLASRSLVCRLVGSNRAPNRFLPIRKPHKLPPAATWATAAAARTGVDAFYTPACLRSGLAASARSAAAARSGSGGAQFVICPEPDLELEATIEDDDD</sequence>
<reference evidence="10" key="1">
    <citation type="submission" date="2016-11" db="UniProtKB">
        <authorList>
            <consortium name="WormBaseParasite"/>
        </authorList>
    </citation>
    <scope>IDENTIFICATION</scope>
</reference>
<dbReference type="GO" id="GO:0003682">
    <property type="term" value="F:chromatin binding"/>
    <property type="evidence" value="ECO:0007669"/>
    <property type="project" value="TreeGrafter"/>
</dbReference>
<feature type="region of interest" description="Disordered" evidence="8">
    <location>
        <begin position="33"/>
        <end position="52"/>
    </location>
</feature>
<name>A0A1I8GMV6_9PLAT</name>
<dbReference type="Proteomes" id="UP000095280">
    <property type="component" value="Unplaced"/>
</dbReference>
<keyword evidence="7" id="KW-0131">Cell cycle</keyword>
<organism evidence="9 10">
    <name type="scientific">Macrostomum lignano</name>
    <dbReference type="NCBI Taxonomy" id="282301"/>
    <lineage>
        <taxon>Eukaryota</taxon>
        <taxon>Metazoa</taxon>
        <taxon>Spiralia</taxon>
        <taxon>Lophotrochozoa</taxon>
        <taxon>Platyhelminthes</taxon>
        <taxon>Rhabditophora</taxon>
        <taxon>Macrostomorpha</taxon>
        <taxon>Macrostomida</taxon>
        <taxon>Macrostomidae</taxon>
        <taxon>Macrostomum</taxon>
    </lineage>
</organism>
<dbReference type="GO" id="GO:0005524">
    <property type="term" value="F:ATP binding"/>
    <property type="evidence" value="ECO:0007669"/>
    <property type="project" value="UniProtKB-KW"/>
</dbReference>
<evidence type="ECO:0000256" key="8">
    <source>
        <dbReference type="SAM" id="MobiDB-lite"/>
    </source>
</evidence>
<evidence type="ECO:0000313" key="10">
    <source>
        <dbReference type="WBParaSite" id="maker-uti_cns_0002514-snap-gene-0.17-mRNA-1"/>
    </source>
</evidence>